<gene>
    <name evidence="1" type="ORF">LSINAPIS_LOCUS5051</name>
</gene>
<reference evidence="1 2" key="1">
    <citation type="submission" date="2017-07" db="EMBL/GenBank/DDBJ databases">
        <authorList>
            <person name="Talla V."/>
            <person name="Backstrom N."/>
        </authorList>
    </citation>
    <scope>NUCLEOTIDE SEQUENCE [LARGE SCALE GENOMIC DNA]</scope>
</reference>
<keyword evidence="2" id="KW-1185">Reference proteome</keyword>
<protein>
    <submittedName>
        <fullName evidence="1">Uncharacterized protein</fullName>
    </submittedName>
</protein>
<evidence type="ECO:0000313" key="2">
    <source>
        <dbReference type="Proteomes" id="UP000324832"/>
    </source>
</evidence>
<organism evidence="1 2">
    <name type="scientific">Leptidea sinapis</name>
    <dbReference type="NCBI Taxonomy" id="189913"/>
    <lineage>
        <taxon>Eukaryota</taxon>
        <taxon>Metazoa</taxon>
        <taxon>Ecdysozoa</taxon>
        <taxon>Arthropoda</taxon>
        <taxon>Hexapoda</taxon>
        <taxon>Insecta</taxon>
        <taxon>Pterygota</taxon>
        <taxon>Neoptera</taxon>
        <taxon>Endopterygota</taxon>
        <taxon>Lepidoptera</taxon>
        <taxon>Glossata</taxon>
        <taxon>Ditrysia</taxon>
        <taxon>Papilionoidea</taxon>
        <taxon>Pieridae</taxon>
        <taxon>Dismorphiinae</taxon>
        <taxon>Leptidea</taxon>
    </lineage>
</organism>
<sequence>MESRIKCSFILFSYYFISNAAGNVIWETPENLQPVHGLFVKPSSDGTTGDLFVAATEDSGIKSQWLSEQPINFLSAAAQTLPNTAPVFTGSISSLSSPQEESVTTQKRAVLTSPTVKYTYNLPIATEEDDLMKNPIVTSSLSPSTAEETEGSCAASPAVQQYSPYHYIYPHMLSTIVNTLNAYKEPGKTDDNKVATVQTPFWPQAYAYPFQYVVVDPSAWTTSSTTATSSSASGTESS</sequence>
<dbReference type="EMBL" id="FZQP02001360">
    <property type="protein sequence ID" value="VVC92655.1"/>
    <property type="molecule type" value="Genomic_DNA"/>
</dbReference>
<name>A0A5E4Q6Q3_9NEOP</name>
<dbReference type="Proteomes" id="UP000324832">
    <property type="component" value="Unassembled WGS sequence"/>
</dbReference>
<dbReference type="AlphaFoldDB" id="A0A5E4Q6Q3"/>
<accession>A0A5E4Q6Q3</accession>
<evidence type="ECO:0000313" key="1">
    <source>
        <dbReference type="EMBL" id="VVC92655.1"/>
    </source>
</evidence>
<proteinExistence type="predicted"/>